<dbReference type="RefSeq" id="XP_050552390.1">
    <property type="nucleotide sequence ID" value="XM_050696433.1"/>
</dbReference>
<dbReference type="GeneID" id="126911143"/>
<name>A0A9R0EW82_SPOFR</name>
<reference evidence="3" key="1">
    <citation type="submission" date="2025-08" db="UniProtKB">
        <authorList>
            <consortium name="RefSeq"/>
        </authorList>
    </citation>
    <scope>IDENTIFICATION</scope>
    <source>
        <tissue evidence="3">Whole larval tissue</tissue>
    </source>
</reference>
<dbReference type="Pfam" id="PF21787">
    <property type="entry name" value="TNP-like_RNaseH_N"/>
    <property type="match status" value="1"/>
</dbReference>
<sequence>KSVRAFRSYIVRKKNSTYFYIIDDTIKEILNTKMSSSFALLLRGELQNYKRKKPGRRWNMETKIIALRLYKRSPTSYKLLRRMICLPAPSTLKSLLSKFKMNVGTHKIILTMLKKTTKHFSPSEREYILLWDKMSLRKKLWYNPNPLWHTRAKADLIEGFQDHATQGRSPQAALYALVFMVVGVRKYFKQPVAYYLSSGFVTADRLSALIKEVCMSPTTGKNTPQNVKDVQETK</sequence>
<feature type="domain" description="Transposable element P transposase-like RNase H" evidence="1">
    <location>
        <begin position="102"/>
        <end position="214"/>
    </location>
</feature>
<accession>A0A9R0EW82</accession>
<dbReference type="AlphaFoldDB" id="A0A9R0EW82"/>
<evidence type="ECO:0000313" key="3">
    <source>
        <dbReference type="RefSeq" id="XP_050552390.1"/>
    </source>
</evidence>
<keyword evidence="2" id="KW-1185">Reference proteome</keyword>
<evidence type="ECO:0000313" key="2">
    <source>
        <dbReference type="Proteomes" id="UP000829999"/>
    </source>
</evidence>
<feature type="non-terminal residue" evidence="3">
    <location>
        <position position="1"/>
    </location>
</feature>
<dbReference type="OrthoDB" id="8192384at2759"/>
<dbReference type="InterPro" id="IPR048365">
    <property type="entry name" value="TNP-like_RNaseH_N"/>
</dbReference>
<dbReference type="Proteomes" id="UP000829999">
    <property type="component" value="Chromosome 10"/>
</dbReference>
<organism evidence="2 3">
    <name type="scientific">Spodoptera frugiperda</name>
    <name type="common">Fall armyworm</name>
    <dbReference type="NCBI Taxonomy" id="7108"/>
    <lineage>
        <taxon>Eukaryota</taxon>
        <taxon>Metazoa</taxon>
        <taxon>Ecdysozoa</taxon>
        <taxon>Arthropoda</taxon>
        <taxon>Hexapoda</taxon>
        <taxon>Insecta</taxon>
        <taxon>Pterygota</taxon>
        <taxon>Neoptera</taxon>
        <taxon>Endopterygota</taxon>
        <taxon>Lepidoptera</taxon>
        <taxon>Glossata</taxon>
        <taxon>Ditrysia</taxon>
        <taxon>Noctuoidea</taxon>
        <taxon>Noctuidae</taxon>
        <taxon>Amphipyrinae</taxon>
        <taxon>Spodoptera</taxon>
    </lineage>
</organism>
<gene>
    <name evidence="3" type="primary">LOC126911143</name>
</gene>
<proteinExistence type="predicted"/>
<evidence type="ECO:0000259" key="1">
    <source>
        <dbReference type="Pfam" id="PF21787"/>
    </source>
</evidence>
<protein>
    <submittedName>
        <fullName evidence="3">Uncharacterized protein LOC126911143</fullName>
    </submittedName>
</protein>